<accession>A0A8X9A104</accession>
<protein>
    <submittedName>
        <fullName evidence="2">Uncharacterized protein</fullName>
    </submittedName>
</protein>
<dbReference type="EMBL" id="PNBA02000005">
    <property type="protein sequence ID" value="KAG6424707.1"/>
    <property type="molecule type" value="Genomic_DNA"/>
</dbReference>
<evidence type="ECO:0000313" key="2">
    <source>
        <dbReference type="EMBL" id="KAG6424707.1"/>
    </source>
</evidence>
<keyword evidence="3" id="KW-1185">Reference proteome</keyword>
<reference evidence="2" key="1">
    <citation type="submission" date="2018-01" db="EMBL/GenBank/DDBJ databases">
        <authorList>
            <person name="Mao J.F."/>
        </authorList>
    </citation>
    <scope>NUCLEOTIDE SEQUENCE</scope>
    <source>
        <strain evidence="2">Huo1</strain>
        <tissue evidence="2">Leaf</tissue>
    </source>
</reference>
<evidence type="ECO:0000313" key="3">
    <source>
        <dbReference type="Proteomes" id="UP000298416"/>
    </source>
</evidence>
<dbReference type="AlphaFoldDB" id="A0A8X9A104"/>
<feature type="region of interest" description="Disordered" evidence="1">
    <location>
        <begin position="46"/>
        <end position="73"/>
    </location>
</feature>
<proteinExistence type="predicted"/>
<reference evidence="2" key="2">
    <citation type="submission" date="2020-08" db="EMBL/GenBank/DDBJ databases">
        <title>Plant Genome Project.</title>
        <authorList>
            <person name="Zhang R.-G."/>
        </authorList>
    </citation>
    <scope>NUCLEOTIDE SEQUENCE</scope>
    <source>
        <strain evidence="2">Huo1</strain>
        <tissue evidence="2">Leaf</tissue>
    </source>
</reference>
<comment type="caution">
    <text evidence="2">The sequence shown here is derived from an EMBL/GenBank/DDBJ whole genome shotgun (WGS) entry which is preliminary data.</text>
</comment>
<sequence>MCFLGLDLSGDSMSLLKSKVMLMRKMPILKSSTRFSSMTEDGRVAGNVFAEGPGDPLRGGLGGAGAEELDVGESDSGDAAILRAVGGTGELEDDIGAVAIEG</sequence>
<gene>
    <name evidence="2" type="ORF">SASPL_115127</name>
</gene>
<name>A0A8X9A104_SALSN</name>
<dbReference type="Proteomes" id="UP000298416">
    <property type="component" value="Unassembled WGS sequence"/>
</dbReference>
<evidence type="ECO:0000256" key="1">
    <source>
        <dbReference type="SAM" id="MobiDB-lite"/>
    </source>
</evidence>
<organism evidence="2">
    <name type="scientific">Salvia splendens</name>
    <name type="common">Scarlet sage</name>
    <dbReference type="NCBI Taxonomy" id="180675"/>
    <lineage>
        <taxon>Eukaryota</taxon>
        <taxon>Viridiplantae</taxon>
        <taxon>Streptophyta</taxon>
        <taxon>Embryophyta</taxon>
        <taxon>Tracheophyta</taxon>
        <taxon>Spermatophyta</taxon>
        <taxon>Magnoliopsida</taxon>
        <taxon>eudicotyledons</taxon>
        <taxon>Gunneridae</taxon>
        <taxon>Pentapetalae</taxon>
        <taxon>asterids</taxon>
        <taxon>lamiids</taxon>
        <taxon>Lamiales</taxon>
        <taxon>Lamiaceae</taxon>
        <taxon>Nepetoideae</taxon>
        <taxon>Mentheae</taxon>
        <taxon>Salviinae</taxon>
        <taxon>Salvia</taxon>
        <taxon>Salvia subgen. Calosphace</taxon>
        <taxon>core Calosphace</taxon>
    </lineage>
</organism>